<name>A0A2N6QH62_9STAP</name>
<gene>
    <name evidence="1" type="ORF">CJ235_06550</name>
</gene>
<evidence type="ECO:0000313" key="2">
    <source>
        <dbReference type="Proteomes" id="UP000235748"/>
    </source>
</evidence>
<dbReference type="AlphaFoldDB" id="A0A2N6QH62"/>
<dbReference type="EMBL" id="PNGG01000003">
    <property type="protein sequence ID" value="PMC18924.1"/>
    <property type="molecule type" value="Genomic_DNA"/>
</dbReference>
<dbReference type="RefSeq" id="WP_070503659.1">
    <property type="nucleotide sequence ID" value="NZ_JALCYA010000004.1"/>
</dbReference>
<comment type="caution">
    <text evidence="1">The sequence shown here is derived from an EMBL/GenBank/DDBJ whole genome shotgun (WGS) entry which is preliminary data.</text>
</comment>
<organism evidence="1 2">
    <name type="scientific">Staphylococcus pettenkoferi</name>
    <dbReference type="NCBI Taxonomy" id="170573"/>
    <lineage>
        <taxon>Bacteria</taxon>
        <taxon>Bacillati</taxon>
        <taxon>Bacillota</taxon>
        <taxon>Bacilli</taxon>
        <taxon>Bacillales</taxon>
        <taxon>Staphylococcaceae</taxon>
        <taxon>Staphylococcus</taxon>
    </lineage>
</organism>
<evidence type="ECO:0000313" key="1">
    <source>
        <dbReference type="EMBL" id="PMC18924.1"/>
    </source>
</evidence>
<accession>A0A2N6QH62</accession>
<reference evidence="1 2" key="1">
    <citation type="submission" date="2017-09" db="EMBL/GenBank/DDBJ databases">
        <title>Bacterial strain isolated from the female urinary microbiota.</title>
        <authorList>
            <person name="Thomas-White K."/>
            <person name="Kumar N."/>
            <person name="Forster S."/>
            <person name="Putonti C."/>
            <person name="Lawley T."/>
            <person name="Wolfe A.J."/>
        </authorList>
    </citation>
    <scope>NUCLEOTIDE SEQUENCE [LARGE SCALE GENOMIC DNA]</scope>
    <source>
        <strain evidence="1 2">UMB0834</strain>
    </source>
</reference>
<dbReference type="Proteomes" id="UP000235748">
    <property type="component" value="Unassembled WGS sequence"/>
</dbReference>
<protein>
    <submittedName>
        <fullName evidence="1">Uncharacterized protein</fullName>
    </submittedName>
</protein>
<sequence length="88" mass="10286">MSEQEHFDIALDPKELNIDWDKATVDKEELLEAGYPLALLVNWIENNIIAPFSVENSKRHFYTKEVFKATVYHVMSQKAQDDDKKVMD</sequence>
<proteinExistence type="predicted"/>